<sequence length="104" mass="11905">LIVLQSLIGTLVYFSGSENITRNEHSDNVSHQNECSSNQFSSEIRMDELHQCRTRICQLERAIGFVGLEMSSIKHQIDETLGGKRSMVACMLLFFHHFLIYISI</sequence>
<gene>
    <name evidence="1" type="ORF">SETIT_1G284900v2</name>
</gene>
<name>A0A368PQN1_SETIT</name>
<dbReference type="OrthoDB" id="10621799at2759"/>
<protein>
    <submittedName>
        <fullName evidence="1">Uncharacterized protein</fullName>
    </submittedName>
</protein>
<dbReference type="AlphaFoldDB" id="A0A368PQN1"/>
<evidence type="ECO:0000313" key="1">
    <source>
        <dbReference type="EMBL" id="RCV07923.1"/>
    </source>
</evidence>
<proteinExistence type="predicted"/>
<dbReference type="EMBL" id="CM003528">
    <property type="protein sequence ID" value="RCV07923.1"/>
    <property type="molecule type" value="Genomic_DNA"/>
</dbReference>
<feature type="non-terminal residue" evidence="1">
    <location>
        <position position="1"/>
    </location>
</feature>
<reference evidence="1" key="1">
    <citation type="journal article" date="2012" name="Nat. Biotechnol.">
        <title>Reference genome sequence of the model plant Setaria.</title>
        <authorList>
            <person name="Bennetzen J.L."/>
            <person name="Schmutz J."/>
            <person name="Wang H."/>
            <person name="Percifield R."/>
            <person name="Hawkins J."/>
            <person name="Pontaroli A.C."/>
            <person name="Estep M."/>
            <person name="Feng L."/>
            <person name="Vaughn J.N."/>
            <person name="Grimwood J."/>
            <person name="Jenkins J."/>
            <person name="Barry K."/>
            <person name="Lindquist E."/>
            <person name="Hellsten U."/>
            <person name="Deshpande S."/>
            <person name="Wang X."/>
            <person name="Wu X."/>
            <person name="Mitros T."/>
            <person name="Triplett J."/>
            <person name="Yang X."/>
            <person name="Ye C.Y."/>
            <person name="Mauro-Herrera M."/>
            <person name="Wang L."/>
            <person name="Li P."/>
            <person name="Sharma M."/>
            <person name="Sharma R."/>
            <person name="Ronald P.C."/>
            <person name="Panaud O."/>
            <person name="Kellogg E.A."/>
            <person name="Brutnell T.P."/>
            <person name="Doust A.N."/>
            <person name="Tuskan G.A."/>
            <person name="Rokhsar D."/>
            <person name="Devos K.M."/>
        </authorList>
    </citation>
    <scope>NUCLEOTIDE SEQUENCE [LARGE SCALE GENOMIC DNA]</scope>
    <source>
        <strain evidence="1">Yugu1</strain>
    </source>
</reference>
<accession>A0A368PQN1</accession>
<organism evidence="1">
    <name type="scientific">Setaria italica</name>
    <name type="common">Foxtail millet</name>
    <name type="synonym">Panicum italicum</name>
    <dbReference type="NCBI Taxonomy" id="4555"/>
    <lineage>
        <taxon>Eukaryota</taxon>
        <taxon>Viridiplantae</taxon>
        <taxon>Streptophyta</taxon>
        <taxon>Embryophyta</taxon>
        <taxon>Tracheophyta</taxon>
        <taxon>Spermatophyta</taxon>
        <taxon>Magnoliopsida</taxon>
        <taxon>Liliopsida</taxon>
        <taxon>Poales</taxon>
        <taxon>Poaceae</taxon>
        <taxon>PACMAD clade</taxon>
        <taxon>Panicoideae</taxon>
        <taxon>Panicodae</taxon>
        <taxon>Paniceae</taxon>
        <taxon>Cenchrinae</taxon>
        <taxon>Setaria</taxon>
    </lineage>
</organism>
<reference evidence="1" key="2">
    <citation type="submission" date="2015-07" db="EMBL/GenBank/DDBJ databases">
        <authorList>
            <person name="Noorani M."/>
        </authorList>
    </citation>
    <scope>NUCLEOTIDE SEQUENCE</scope>
    <source>
        <strain evidence="1">Yugu1</strain>
    </source>
</reference>